<sequence length="260" mass="28442">MYDVIERAVTRVIESMHENHGEQLTIDDMARTAMFSKFHFSRVFQRVTGLSPGRFLSAVRVREAKRLLASTSLSITHISHQVGYSSVGTFSSRFTQSVGLSPSRYRQVMSITAQDLTDGGNPVPTWPTVTLHGTVTSPLPDRPIFAGIFPRPILEGRPASFTLIRRPGPYVMRNVPEGHWYLIAQSVAESREDAIHYPPGGDAALCIARQGPIAIGPEGGSQRADIRLKPMSLLDPPVLLALRDPLSSWSAGADAGADER</sequence>
<dbReference type="InterPro" id="IPR020449">
    <property type="entry name" value="Tscrpt_reg_AraC-type_HTH"/>
</dbReference>
<evidence type="ECO:0000259" key="4">
    <source>
        <dbReference type="PROSITE" id="PS01124"/>
    </source>
</evidence>
<dbReference type="InterPro" id="IPR009057">
    <property type="entry name" value="Homeodomain-like_sf"/>
</dbReference>
<keyword evidence="1" id="KW-0805">Transcription regulation</keyword>
<dbReference type="PRINTS" id="PR00032">
    <property type="entry name" value="HTHARAC"/>
</dbReference>
<dbReference type="InterPro" id="IPR018060">
    <property type="entry name" value="HTH_AraC"/>
</dbReference>
<organism evidence="5 6">
    <name type="scientific">Streptosporangium oxazolinicum</name>
    <dbReference type="NCBI Taxonomy" id="909287"/>
    <lineage>
        <taxon>Bacteria</taxon>
        <taxon>Bacillati</taxon>
        <taxon>Actinomycetota</taxon>
        <taxon>Actinomycetes</taxon>
        <taxon>Streptosporangiales</taxon>
        <taxon>Streptosporangiaceae</taxon>
        <taxon>Streptosporangium</taxon>
    </lineage>
</organism>
<dbReference type="Pfam" id="PF12833">
    <property type="entry name" value="HTH_18"/>
    <property type="match status" value="1"/>
</dbReference>
<feature type="domain" description="HTH araC/xylS-type" evidence="4">
    <location>
        <begin position="10"/>
        <end position="108"/>
    </location>
</feature>
<dbReference type="Proteomes" id="UP001501251">
    <property type="component" value="Unassembled WGS sequence"/>
</dbReference>
<dbReference type="SMART" id="SM00342">
    <property type="entry name" value="HTH_ARAC"/>
    <property type="match status" value="1"/>
</dbReference>
<dbReference type="Gene3D" id="1.10.10.60">
    <property type="entry name" value="Homeodomain-like"/>
    <property type="match status" value="2"/>
</dbReference>
<accession>A0ABP8B3E2</accession>
<protein>
    <submittedName>
        <fullName evidence="5">AraC family transcriptional regulator</fullName>
    </submittedName>
</protein>
<evidence type="ECO:0000256" key="3">
    <source>
        <dbReference type="ARBA" id="ARBA00023163"/>
    </source>
</evidence>
<dbReference type="SUPFAM" id="SSF46689">
    <property type="entry name" value="Homeodomain-like"/>
    <property type="match status" value="2"/>
</dbReference>
<dbReference type="RefSeq" id="WP_344920003.1">
    <property type="nucleotide sequence ID" value="NZ_BAABAQ010000008.1"/>
</dbReference>
<comment type="caution">
    <text evidence="5">The sequence shown here is derived from an EMBL/GenBank/DDBJ whole genome shotgun (WGS) entry which is preliminary data.</text>
</comment>
<keyword evidence="6" id="KW-1185">Reference proteome</keyword>
<proteinExistence type="predicted"/>
<dbReference type="PROSITE" id="PS01124">
    <property type="entry name" value="HTH_ARAC_FAMILY_2"/>
    <property type="match status" value="1"/>
</dbReference>
<keyword evidence="2" id="KW-0238">DNA-binding</keyword>
<keyword evidence="3" id="KW-0804">Transcription</keyword>
<evidence type="ECO:0000256" key="2">
    <source>
        <dbReference type="ARBA" id="ARBA00023125"/>
    </source>
</evidence>
<reference evidence="6" key="1">
    <citation type="journal article" date="2019" name="Int. J. Syst. Evol. Microbiol.">
        <title>The Global Catalogue of Microorganisms (GCM) 10K type strain sequencing project: providing services to taxonomists for standard genome sequencing and annotation.</title>
        <authorList>
            <consortium name="The Broad Institute Genomics Platform"/>
            <consortium name="The Broad Institute Genome Sequencing Center for Infectious Disease"/>
            <person name="Wu L."/>
            <person name="Ma J."/>
        </authorList>
    </citation>
    <scope>NUCLEOTIDE SEQUENCE [LARGE SCALE GENOMIC DNA]</scope>
    <source>
        <strain evidence="6">JCM 17388</strain>
    </source>
</reference>
<evidence type="ECO:0000313" key="5">
    <source>
        <dbReference type="EMBL" id="GAA4197013.1"/>
    </source>
</evidence>
<dbReference type="PANTHER" id="PTHR43280:SF28">
    <property type="entry name" value="HTH-TYPE TRANSCRIPTIONAL ACTIVATOR RHAS"/>
    <property type="match status" value="1"/>
</dbReference>
<evidence type="ECO:0000313" key="6">
    <source>
        <dbReference type="Proteomes" id="UP001501251"/>
    </source>
</evidence>
<dbReference type="PANTHER" id="PTHR43280">
    <property type="entry name" value="ARAC-FAMILY TRANSCRIPTIONAL REGULATOR"/>
    <property type="match status" value="1"/>
</dbReference>
<name>A0ABP8B3E2_9ACTN</name>
<dbReference type="EMBL" id="BAABAQ010000008">
    <property type="protein sequence ID" value="GAA4197013.1"/>
    <property type="molecule type" value="Genomic_DNA"/>
</dbReference>
<gene>
    <name evidence="5" type="ORF">GCM10022252_45290</name>
</gene>
<evidence type="ECO:0000256" key="1">
    <source>
        <dbReference type="ARBA" id="ARBA00023015"/>
    </source>
</evidence>